<keyword evidence="3" id="KW-1185">Reference proteome</keyword>
<dbReference type="OrthoDB" id="9997739at2759"/>
<dbReference type="SUPFAM" id="SSF54695">
    <property type="entry name" value="POZ domain"/>
    <property type="match status" value="1"/>
</dbReference>
<evidence type="ECO:0000313" key="3">
    <source>
        <dbReference type="Proteomes" id="UP000178912"/>
    </source>
</evidence>
<dbReference type="InterPro" id="IPR000210">
    <property type="entry name" value="BTB/POZ_dom"/>
</dbReference>
<dbReference type="AlphaFoldDB" id="A0A1E1LN77"/>
<dbReference type="PROSITE" id="PS50097">
    <property type="entry name" value="BTB"/>
    <property type="match status" value="1"/>
</dbReference>
<dbReference type="Gene3D" id="3.30.710.10">
    <property type="entry name" value="Potassium Channel Kv1.1, Chain A"/>
    <property type="match status" value="1"/>
</dbReference>
<reference evidence="3" key="1">
    <citation type="submission" date="2016-03" db="EMBL/GenBank/DDBJ databases">
        <authorList>
            <person name="Guldener U."/>
        </authorList>
    </citation>
    <scope>NUCLEOTIDE SEQUENCE [LARGE SCALE GENOMIC DNA]</scope>
    <source>
        <strain evidence="3">04CH-RAC-A.6.1</strain>
    </source>
</reference>
<organism evidence="2 3">
    <name type="scientific">Rhynchosporium agropyri</name>
    <dbReference type="NCBI Taxonomy" id="914238"/>
    <lineage>
        <taxon>Eukaryota</taxon>
        <taxon>Fungi</taxon>
        <taxon>Dikarya</taxon>
        <taxon>Ascomycota</taxon>
        <taxon>Pezizomycotina</taxon>
        <taxon>Leotiomycetes</taxon>
        <taxon>Helotiales</taxon>
        <taxon>Ploettnerulaceae</taxon>
        <taxon>Rhynchosporium</taxon>
    </lineage>
</organism>
<feature type="domain" description="BTB" evidence="1">
    <location>
        <begin position="16"/>
        <end position="85"/>
    </location>
</feature>
<gene>
    <name evidence="2" type="ORF">RAG0_15967</name>
</gene>
<evidence type="ECO:0000313" key="2">
    <source>
        <dbReference type="EMBL" id="CZT11963.1"/>
    </source>
</evidence>
<dbReference type="EMBL" id="FJUX01000150">
    <property type="protein sequence ID" value="CZT11963.1"/>
    <property type="molecule type" value="Genomic_DNA"/>
</dbReference>
<dbReference type="Proteomes" id="UP000178912">
    <property type="component" value="Unassembled WGS sequence"/>
</dbReference>
<proteinExistence type="predicted"/>
<name>A0A1E1LN77_9HELO</name>
<sequence length="296" mass="33044">MPASFEDILNSRIFKFTVGQNIDGKSTTFTVHEEAIAALSHPLQSLVRSGLSESETGHATWEHVSKETFVRFAQFAYTGEYSVPKLVIREAKAMEDEKSIGEEEIAEEDAEIALDDDFNHWGFSAAPVERKNKRKGKGFGFAVKDPQEPDISLMRFQEALVEPKALGGHGSDETDPPSFFEPDKIYSDAFIGHASLWVLGDYQLVDTLKALALYNLHKTLGIFQITKENMCDVIDLVRYSYADEGAGSTEGVSELRHMVCLFLAMHQRVLCQDEGFVELLAEGGQLVKDFVKYFTA</sequence>
<accession>A0A1E1LN77</accession>
<dbReference type="InterPro" id="IPR011333">
    <property type="entry name" value="SKP1/BTB/POZ_sf"/>
</dbReference>
<dbReference type="PANTHER" id="PTHR47843">
    <property type="entry name" value="BTB DOMAIN-CONTAINING PROTEIN-RELATED"/>
    <property type="match status" value="1"/>
</dbReference>
<evidence type="ECO:0000259" key="1">
    <source>
        <dbReference type="PROSITE" id="PS50097"/>
    </source>
</evidence>
<protein>
    <recommendedName>
        <fullName evidence="1">BTB domain-containing protein</fullName>
    </recommendedName>
</protein>